<dbReference type="EMBL" id="LQPH01000166">
    <property type="protein sequence ID" value="ORW15954.1"/>
    <property type="molecule type" value="Genomic_DNA"/>
</dbReference>
<dbReference type="Gene3D" id="3.30.2310.20">
    <property type="entry name" value="RelE-like"/>
    <property type="match status" value="1"/>
</dbReference>
<evidence type="ECO:0000313" key="3">
    <source>
        <dbReference type="EMBL" id="ORW15954.1"/>
    </source>
</evidence>
<keyword evidence="2" id="KW-1277">Toxin-antitoxin system</keyword>
<proteinExistence type="inferred from homology"/>
<dbReference type="InterPro" id="IPR035093">
    <property type="entry name" value="RelE/ParE_toxin_dom_sf"/>
</dbReference>
<dbReference type="PANTHER" id="PTHR33755">
    <property type="entry name" value="TOXIN PARE1-RELATED"/>
    <property type="match status" value="1"/>
</dbReference>
<keyword evidence="4" id="KW-1185">Reference proteome</keyword>
<gene>
    <name evidence="3" type="ORF">AWC17_15795</name>
</gene>
<comment type="similarity">
    <text evidence="1">Belongs to the RelE toxin family.</text>
</comment>
<dbReference type="InterPro" id="IPR051803">
    <property type="entry name" value="TA_system_RelE-like_toxin"/>
</dbReference>
<evidence type="ECO:0000256" key="1">
    <source>
        <dbReference type="ARBA" id="ARBA00006226"/>
    </source>
</evidence>
<accession>A0A0F5NA44</accession>
<dbReference type="PANTHER" id="PTHR33755:SF6">
    <property type="entry name" value="PLASMID STABILIZATION SYSTEM PROTEIN"/>
    <property type="match status" value="1"/>
</dbReference>
<reference evidence="3 4" key="1">
    <citation type="submission" date="2016-01" db="EMBL/GenBank/DDBJ databases">
        <title>The new phylogeny of the genus Mycobacterium.</title>
        <authorList>
            <person name="Tarcisio F."/>
            <person name="Conor M."/>
            <person name="Antonella G."/>
            <person name="Elisabetta G."/>
            <person name="Giulia F.S."/>
            <person name="Sara T."/>
            <person name="Anna F."/>
            <person name="Clotilde B."/>
            <person name="Roberto B."/>
            <person name="Veronica D.S."/>
            <person name="Fabio R."/>
            <person name="Monica P."/>
            <person name="Olivier J."/>
            <person name="Enrico T."/>
            <person name="Nicola S."/>
        </authorList>
    </citation>
    <scope>NUCLEOTIDE SEQUENCE [LARGE SCALE GENOMIC DNA]</scope>
    <source>
        <strain evidence="3 4">DSM 44803</strain>
    </source>
</reference>
<evidence type="ECO:0000256" key="2">
    <source>
        <dbReference type="ARBA" id="ARBA00022649"/>
    </source>
</evidence>
<dbReference type="AlphaFoldDB" id="A0A0F5NA44"/>
<comment type="caution">
    <text evidence="3">The sequence shown here is derived from an EMBL/GenBank/DDBJ whole genome shotgun (WGS) entry which is preliminary data.</text>
</comment>
<protein>
    <submittedName>
        <fullName evidence="3">Plasmid stabilization protein</fullName>
    </submittedName>
</protein>
<dbReference type="RefSeq" id="WP_046184723.1">
    <property type="nucleotide sequence ID" value="NZ_JACKSS010000045.1"/>
</dbReference>
<dbReference type="InterPro" id="IPR007712">
    <property type="entry name" value="RelE/ParE_toxin"/>
</dbReference>
<dbReference type="Pfam" id="PF05016">
    <property type="entry name" value="ParE_toxin"/>
    <property type="match status" value="1"/>
</dbReference>
<evidence type="ECO:0000313" key="4">
    <source>
        <dbReference type="Proteomes" id="UP000193781"/>
    </source>
</evidence>
<sequence length="106" mass="11547">MSLSVVFTPEAEDQLAELYRYIAAAGSAEVAARYTEAIVAYCEELAAFPHRGSARDDIRSGLRTIGFRRRVVIAFAVLDQTVAIIGVFYGGRDYEAVLSDPEGALE</sequence>
<name>A0A0F5NA44_9MYCO</name>
<organism evidence="3 4">
    <name type="scientific">Mycobacterium nebraskense</name>
    <dbReference type="NCBI Taxonomy" id="244292"/>
    <lineage>
        <taxon>Bacteria</taxon>
        <taxon>Bacillati</taxon>
        <taxon>Actinomycetota</taxon>
        <taxon>Actinomycetes</taxon>
        <taxon>Mycobacteriales</taxon>
        <taxon>Mycobacteriaceae</taxon>
        <taxon>Mycobacterium</taxon>
    </lineage>
</organism>
<dbReference type="Proteomes" id="UP000193781">
    <property type="component" value="Unassembled WGS sequence"/>
</dbReference>
<dbReference type="OrthoDB" id="9814952at2"/>